<dbReference type="KEGG" id="vcn:VOLCADRAFT_91936"/>
<name>D8TYC5_VOLCA</name>
<protein>
    <submittedName>
        <fullName evidence="1">Uncharacterized protein</fullName>
    </submittedName>
</protein>
<dbReference type="InParanoid" id="D8TYC5"/>
<sequence>MVPRGVLAARAAPLGPGEVSLPPAPSTAVGWGVPMLLRRAVAVRGGKEGPVEGREVLPGCPMALATGSCCCCCCCKGGGRGDGVLVDGEELVGVAEVPPPSLQFELRLPPGSCAMGGCCFGALGRGGNFGIAPTLPTAGVAAAGSLPESADDILEELRKSY</sequence>
<evidence type="ECO:0000313" key="1">
    <source>
        <dbReference type="EMBL" id="EFJ47618.1"/>
    </source>
</evidence>
<keyword evidence="2" id="KW-1185">Reference proteome</keyword>
<dbReference type="EMBL" id="GL378344">
    <property type="protein sequence ID" value="EFJ47618.1"/>
    <property type="molecule type" value="Genomic_DNA"/>
</dbReference>
<dbReference type="Proteomes" id="UP000001058">
    <property type="component" value="Unassembled WGS sequence"/>
</dbReference>
<accession>D8TYC5</accession>
<evidence type="ECO:0000313" key="2">
    <source>
        <dbReference type="Proteomes" id="UP000001058"/>
    </source>
</evidence>
<dbReference type="AlphaFoldDB" id="D8TYC5"/>
<dbReference type="GeneID" id="9615526"/>
<reference evidence="1 2" key="1">
    <citation type="journal article" date="2010" name="Science">
        <title>Genomic analysis of organismal complexity in the multicellular green alga Volvox carteri.</title>
        <authorList>
            <person name="Prochnik S.E."/>
            <person name="Umen J."/>
            <person name="Nedelcu A.M."/>
            <person name="Hallmann A."/>
            <person name="Miller S.M."/>
            <person name="Nishii I."/>
            <person name="Ferris P."/>
            <person name="Kuo A."/>
            <person name="Mitros T."/>
            <person name="Fritz-Laylin L.K."/>
            <person name="Hellsten U."/>
            <person name="Chapman J."/>
            <person name="Simakov O."/>
            <person name="Rensing S.A."/>
            <person name="Terry A."/>
            <person name="Pangilinan J."/>
            <person name="Kapitonov V."/>
            <person name="Jurka J."/>
            <person name="Salamov A."/>
            <person name="Shapiro H."/>
            <person name="Schmutz J."/>
            <person name="Grimwood J."/>
            <person name="Lindquist E."/>
            <person name="Lucas S."/>
            <person name="Grigoriev I.V."/>
            <person name="Schmitt R."/>
            <person name="Kirk D."/>
            <person name="Rokhsar D.S."/>
        </authorList>
    </citation>
    <scope>NUCLEOTIDE SEQUENCE [LARGE SCALE GENOMIC DNA]</scope>
    <source>
        <strain evidence="2">f. Nagariensis / Eve</strain>
    </source>
</reference>
<proteinExistence type="predicted"/>
<organism evidence="2">
    <name type="scientific">Volvox carteri f. nagariensis</name>
    <dbReference type="NCBI Taxonomy" id="3068"/>
    <lineage>
        <taxon>Eukaryota</taxon>
        <taxon>Viridiplantae</taxon>
        <taxon>Chlorophyta</taxon>
        <taxon>core chlorophytes</taxon>
        <taxon>Chlorophyceae</taxon>
        <taxon>CS clade</taxon>
        <taxon>Chlamydomonadales</taxon>
        <taxon>Volvocaceae</taxon>
        <taxon>Volvox</taxon>
    </lineage>
</organism>
<dbReference type="RefSeq" id="XP_002951442.1">
    <property type="nucleotide sequence ID" value="XM_002951396.1"/>
</dbReference>
<gene>
    <name evidence="1" type="ORF">VOLCADRAFT_91936</name>
</gene>